<dbReference type="Pfam" id="PF14008">
    <property type="entry name" value="Metallophos_C"/>
    <property type="match status" value="1"/>
</dbReference>
<keyword evidence="1 3" id="KW-0732">Signal</keyword>
<gene>
    <name evidence="7" type="primary">ACP7_5</name>
    <name evidence="7" type="ORF">DERF_010745</name>
</gene>
<dbReference type="InterPro" id="IPR008963">
    <property type="entry name" value="Purple_acid_Pase-like_N"/>
</dbReference>
<keyword evidence="8" id="KW-1185">Reference proteome</keyword>
<sequence length="440" mass="51344">MLRSSFFVVVIVISIAITLASVEEESWKPVYIQPEQLHISLGEQPTEIVATWTTMEKTNHSICHYGEESKATFDYSANGHQSLFIDGGARKRHMYIHRVYMKQLKPNTRYIYHCGSEAGWSDMFFFKTFPSGNDWQPRFVIYGDLGNDNAQTMAMLQEEIQTGHHDLVTHVGDFAYDMHTDNALVGDEFMRQIQPIAAYVPYQVMAGNHERAYNYSNYNHRFTMHSQGQKEINNHFWSYNIGPVHLIAINTDFWEHLHFGAHMIHNQFKWLEEDLKQANEPENRKKQPWIITMGHHPLYYQARVPDNKIRIGTDKLPGLEPLLYKYGVDLSFWAHDHIYTRFLPVYNEKIFNGTRQDPYYNPKSPVHIITGSAGCREFVTPVRPNPHPYTAYVSNDYGYTYMTVMNNTHIQLKQVSRNQNGKVIDEITLVKEQHGPEAWY</sequence>
<accession>A0A922HQW2</accession>
<dbReference type="InterPro" id="IPR025733">
    <property type="entry name" value="PAPs_C"/>
</dbReference>
<evidence type="ECO:0000259" key="5">
    <source>
        <dbReference type="Pfam" id="PF14008"/>
    </source>
</evidence>
<dbReference type="EC" id="3.1.3.2" evidence="3"/>
<dbReference type="EMBL" id="ASGP02000005">
    <property type="protein sequence ID" value="KAH9505983.1"/>
    <property type="molecule type" value="Genomic_DNA"/>
</dbReference>
<dbReference type="Gene3D" id="3.60.21.10">
    <property type="match status" value="1"/>
</dbReference>
<feature type="domain" description="Purple acid phosphatase C-terminal" evidence="5">
    <location>
        <begin position="364"/>
        <end position="426"/>
    </location>
</feature>
<proteinExistence type="inferred from homology"/>
<feature type="signal peptide" evidence="3">
    <location>
        <begin position="1"/>
        <end position="20"/>
    </location>
</feature>
<dbReference type="SUPFAM" id="SSF56300">
    <property type="entry name" value="Metallo-dependent phosphatases"/>
    <property type="match status" value="1"/>
</dbReference>
<comment type="similarity">
    <text evidence="3">Belongs to the metallophosphoesterase superfamily. Purple acid phosphatase family.</text>
</comment>
<dbReference type="Pfam" id="PF16656">
    <property type="entry name" value="Pur_ac_phosph_N"/>
    <property type="match status" value="1"/>
</dbReference>
<dbReference type="PANTHER" id="PTHR45867:SF3">
    <property type="entry name" value="ACID PHOSPHATASE TYPE 7"/>
    <property type="match status" value="1"/>
</dbReference>
<reference evidence="7" key="2">
    <citation type="journal article" date="2022" name="Res Sq">
        <title>Comparative Genomics Reveals Insights into the Divergent Evolution of Astigmatic Mites and Household Pest Adaptations.</title>
        <authorList>
            <person name="Xiong Q."/>
            <person name="Wan A.T.-Y."/>
            <person name="Liu X.-Y."/>
            <person name="Fung C.S.-H."/>
            <person name="Xiao X."/>
            <person name="Malainual N."/>
            <person name="Hou J."/>
            <person name="Wang L."/>
            <person name="Wang M."/>
            <person name="Yang K."/>
            <person name="Cui Y."/>
            <person name="Leung E."/>
            <person name="Nong W."/>
            <person name="Shin S.-K."/>
            <person name="Au S."/>
            <person name="Jeong K.Y."/>
            <person name="Chew F.T."/>
            <person name="Hui J."/>
            <person name="Leung T.F."/>
            <person name="Tungtrongchitr A."/>
            <person name="Zhong N."/>
            <person name="Liu Z."/>
            <person name="Tsui S."/>
        </authorList>
    </citation>
    <scope>NUCLEOTIDE SEQUENCE</scope>
    <source>
        <strain evidence="7">Derf</strain>
        <tissue evidence="7">Whole organism</tissue>
    </source>
</reference>
<dbReference type="SUPFAM" id="SSF49363">
    <property type="entry name" value="Purple acid phosphatase, N-terminal domain"/>
    <property type="match status" value="1"/>
</dbReference>
<evidence type="ECO:0000259" key="6">
    <source>
        <dbReference type="Pfam" id="PF16656"/>
    </source>
</evidence>
<dbReference type="InterPro" id="IPR041792">
    <property type="entry name" value="MPP_PAP"/>
</dbReference>
<evidence type="ECO:0000256" key="3">
    <source>
        <dbReference type="RuleBase" id="RU361203"/>
    </source>
</evidence>
<dbReference type="AlphaFoldDB" id="A0A922HQW2"/>
<dbReference type="Pfam" id="PF00149">
    <property type="entry name" value="Metallophos"/>
    <property type="match status" value="1"/>
</dbReference>
<dbReference type="Gene3D" id="2.60.40.380">
    <property type="entry name" value="Purple acid phosphatase-like, N-terminal"/>
    <property type="match status" value="1"/>
</dbReference>
<feature type="chain" id="PRO_5038169046" description="Purple acid phosphatase" evidence="3">
    <location>
        <begin position="21"/>
        <end position="440"/>
    </location>
</feature>
<organism evidence="7 8">
    <name type="scientific">Dermatophagoides farinae</name>
    <name type="common">American house dust mite</name>
    <dbReference type="NCBI Taxonomy" id="6954"/>
    <lineage>
        <taxon>Eukaryota</taxon>
        <taxon>Metazoa</taxon>
        <taxon>Ecdysozoa</taxon>
        <taxon>Arthropoda</taxon>
        <taxon>Chelicerata</taxon>
        <taxon>Arachnida</taxon>
        <taxon>Acari</taxon>
        <taxon>Acariformes</taxon>
        <taxon>Sarcoptiformes</taxon>
        <taxon>Astigmata</taxon>
        <taxon>Psoroptidia</taxon>
        <taxon>Analgoidea</taxon>
        <taxon>Pyroglyphidae</taxon>
        <taxon>Dermatophagoidinae</taxon>
        <taxon>Dermatophagoides</taxon>
    </lineage>
</organism>
<feature type="domain" description="Purple acid phosphatase N-terminal" evidence="6">
    <location>
        <begin position="34"/>
        <end position="128"/>
    </location>
</feature>
<dbReference type="GO" id="GO:0003993">
    <property type="term" value="F:acid phosphatase activity"/>
    <property type="evidence" value="ECO:0007669"/>
    <property type="project" value="UniProtKB-EC"/>
</dbReference>
<evidence type="ECO:0000313" key="7">
    <source>
        <dbReference type="EMBL" id="KAH9505983.1"/>
    </source>
</evidence>
<evidence type="ECO:0000256" key="1">
    <source>
        <dbReference type="ARBA" id="ARBA00022729"/>
    </source>
</evidence>
<evidence type="ECO:0000259" key="4">
    <source>
        <dbReference type="Pfam" id="PF00149"/>
    </source>
</evidence>
<keyword evidence="2" id="KW-0325">Glycoprotein</keyword>
<reference evidence="7" key="1">
    <citation type="submission" date="2013-05" db="EMBL/GenBank/DDBJ databases">
        <authorList>
            <person name="Yim A.K.Y."/>
            <person name="Chan T.F."/>
            <person name="Ji K.M."/>
            <person name="Liu X.Y."/>
            <person name="Zhou J.W."/>
            <person name="Li R.Q."/>
            <person name="Yang K.Y."/>
            <person name="Li J."/>
            <person name="Li M."/>
            <person name="Law P.T.W."/>
            <person name="Wu Y.L."/>
            <person name="Cai Z.L."/>
            <person name="Qin H."/>
            <person name="Bao Y."/>
            <person name="Leung R.K.K."/>
            <person name="Ng P.K.S."/>
            <person name="Zou J."/>
            <person name="Zhong X.J."/>
            <person name="Ran P.X."/>
            <person name="Zhong N.S."/>
            <person name="Liu Z.G."/>
            <person name="Tsui S.K.W."/>
        </authorList>
    </citation>
    <scope>NUCLEOTIDE SEQUENCE</scope>
    <source>
        <strain evidence="7">Derf</strain>
        <tissue evidence="7">Whole organism</tissue>
    </source>
</reference>
<dbReference type="CDD" id="cd00839">
    <property type="entry name" value="MPP_PAPs"/>
    <property type="match status" value="1"/>
</dbReference>
<dbReference type="InterPro" id="IPR015914">
    <property type="entry name" value="PAPs_N"/>
</dbReference>
<dbReference type="PANTHER" id="PTHR45867">
    <property type="entry name" value="PURPLE ACID PHOSPHATASE"/>
    <property type="match status" value="1"/>
</dbReference>
<dbReference type="InterPro" id="IPR029052">
    <property type="entry name" value="Metallo-depent_PP-like"/>
</dbReference>
<protein>
    <recommendedName>
        <fullName evidence="3">Purple acid phosphatase</fullName>
        <ecNumber evidence="3">3.1.3.2</ecNumber>
    </recommendedName>
</protein>
<dbReference type="Proteomes" id="UP000790347">
    <property type="component" value="Unassembled WGS sequence"/>
</dbReference>
<dbReference type="GO" id="GO:0046872">
    <property type="term" value="F:metal ion binding"/>
    <property type="evidence" value="ECO:0007669"/>
    <property type="project" value="InterPro"/>
</dbReference>
<comment type="catalytic activity">
    <reaction evidence="3">
        <text>a phosphate monoester + H2O = an alcohol + phosphate</text>
        <dbReference type="Rhea" id="RHEA:15017"/>
        <dbReference type="ChEBI" id="CHEBI:15377"/>
        <dbReference type="ChEBI" id="CHEBI:30879"/>
        <dbReference type="ChEBI" id="CHEBI:43474"/>
        <dbReference type="ChEBI" id="CHEBI:67140"/>
        <dbReference type="EC" id="3.1.3.2"/>
    </reaction>
</comment>
<comment type="caution">
    <text evidence="7">The sequence shown here is derived from an EMBL/GenBank/DDBJ whole genome shotgun (WGS) entry which is preliminary data.</text>
</comment>
<evidence type="ECO:0000313" key="8">
    <source>
        <dbReference type="Proteomes" id="UP000790347"/>
    </source>
</evidence>
<feature type="domain" description="Calcineurin-like phosphoesterase" evidence="4">
    <location>
        <begin position="138"/>
        <end position="339"/>
    </location>
</feature>
<keyword evidence="3" id="KW-0378">Hydrolase</keyword>
<dbReference type="InterPro" id="IPR004843">
    <property type="entry name" value="Calcineurin-like_PHP"/>
</dbReference>
<name>A0A922HQW2_DERFA</name>
<evidence type="ECO:0000256" key="2">
    <source>
        <dbReference type="ARBA" id="ARBA00023180"/>
    </source>
</evidence>